<comment type="caution">
    <text evidence="7">The sequence shown here is derived from an EMBL/GenBank/DDBJ whole genome shotgun (WGS) entry which is preliminary data.</text>
</comment>
<dbReference type="PRINTS" id="PR00722">
    <property type="entry name" value="CHYMOTRYPSIN"/>
</dbReference>
<dbReference type="Pfam" id="PF00089">
    <property type="entry name" value="Trypsin"/>
    <property type="match status" value="1"/>
</dbReference>
<feature type="signal peptide" evidence="4">
    <location>
        <begin position="1"/>
        <end position="23"/>
    </location>
</feature>
<dbReference type="SUPFAM" id="SSF57535">
    <property type="entry name" value="Complement control module/SCR domain"/>
    <property type="match status" value="1"/>
</dbReference>
<dbReference type="PROSITE" id="PS00134">
    <property type="entry name" value="TRYPSIN_HIS"/>
    <property type="match status" value="1"/>
</dbReference>
<name>A0A2A4J979_HELVI</name>
<keyword evidence="3" id="KW-0768">Sushi</keyword>
<dbReference type="PROSITE" id="PS50923">
    <property type="entry name" value="SUSHI"/>
    <property type="match status" value="1"/>
</dbReference>
<keyword evidence="4" id="KW-0732">Signal</keyword>
<evidence type="ECO:0000256" key="4">
    <source>
        <dbReference type="SAM" id="SignalP"/>
    </source>
</evidence>
<dbReference type="SMART" id="SM00032">
    <property type="entry name" value="CCP"/>
    <property type="match status" value="2"/>
</dbReference>
<evidence type="ECO:0008006" key="8">
    <source>
        <dbReference type="Google" id="ProtNLM"/>
    </source>
</evidence>
<comment type="caution">
    <text evidence="3">Lacks conserved residue(s) required for the propagation of feature annotation.</text>
</comment>
<proteinExistence type="inferred from homology"/>
<evidence type="ECO:0000256" key="2">
    <source>
        <dbReference type="ARBA" id="ARBA00024195"/>
    </source>
</evidence>
<evidence type="ECO:0000259" key="5">
    <source>
        <dbReference type="PROSITE" id="PS50240"/>
    </source>
</evidence>
<dbReference type="STRING" id="7102.A0A2A4J979"/>
<dbReference type="PROSITE" id="PS50240">
    <property type="entry name" value="TRYPSIN_DOM"/>
    <property type="match status" value="1"/>
</dbReference>
<feature type="domain" description="Sushi" evidence="6">
    <location>
        <begin position="35"/>
        <end position="99"/>
    </location>
</feature>
<dbReference type="GO" id="GO:0006508">
    <property type="term" value="P:proteolysis"/>
    <property type="evidence" value="ECO:0007669"/>
    <property type="project" value="InterPro"/>
</dbReference>
<sequence>MYQFVFKLVLILVSSFFVLVVVSEDKIHTVRKRSATCILPPYPDKGRYEVAGDPTAKPGDVFEFAYLNVSCNRGARVIGDNVMLCVQGEWSRTMPQCQSVCPLTIYRSVKYTCKRPNSDSFGECEDYEPVGTRVRPQCREGYYSASALPIMLCIGEAWDYIAKCTPECGILPGNGNTVPWYAYIYEEAETFWRGICGGTVISNTVVVSAAHCFWRLSLRKAEDFLVVVQPSSPILDIEANLKNKSSKLNQTSYISKHEVRQINVPSRYMDVITNYQQDIALLTLKKPVVFSATVMPVCLNFDYEFNLRQMRKGNNGTVAVWSSPVTESSVLSIHNYPYIPIAECADMSPASFKEFLTGDKFCAGLDNNRTKITKGNSGSGLTFPDEERGLTRHYLRGVVSTAPMQEDPWAPTDFVTFTKITSHEHFIKGLL</sequence>
<organism evidence="7">
    <name type="scientific">Heliothis virescens</name>
    <name type="common">Tobacco budworm moth</name>
    <dbReference type="NCBI Taxonomy" id="7102"/>
    <lineage>
        <taxon>Eukaryota</taxon>
        <taxon>Metazoa</taxon>
        <taxon>Ecdysozoa</taxon>
        <taxon>Arthropoda</taxon>
        <taxon>Hexapoda</taxon>
        <taxon>Insecta</taxon>
        <taxon>Pterygota</taxon>
        <taxon>Neoptera</taxon>
        <taxon>Endopterygota</taxon>
        <taxon>Lepidoptera</taxon>
        <taxon>Glossata</taxon>
        <taxon>Ditrysia</taxon>
        <taxon>Noctuoidea</taxon>
        <taxon>Noctuidae</taxon>
        <taxon>Heliothinae</taxon>
        <taxon>Heliothis</taxon>
    </lineage>
</organism>
<dbReference type="InterPro" id="IPR018114">
    <property type="entry name" value="TRYPSIN_HIS"/>
</dbReference>
<dbReference type="CDD" id="cd00033">
    <property type="entry name" value="CCP"/>
    <property type="match status" value="1"/>
</dbReference>
<dbReference type="InterPro" id="IPR035976">
    <property type="entry name" value="Sushi/SCR/CCP_sf"/>
</dbReference>
<dbReference type="InterPro" id="IPR043504">
    <property type="entry name" value="Peptidase_S1_PA_chymotrypsin"/>
</dbReference>
<accession>A0A2A4J979</accession>
<dbReference type="InterPro" id="IPR009003">
    <property type="entry name" value="Peptidase_S1_PA"/>
</dbReference>
<dbReference type="GO" id="GO:0004252">
    <property type="term" value="F:serine-type endopeptidase activity"/>
    <property type="evidence" value="ECO:0007669"/>
    <property type="project" value="InterPro"/>
</dbReference>
<dbReference type="InterPro" id="IPR000436">
    <property type="entry name" value="Sushi_SCR_CCP_dom"/>
</dbReference>
<evidence type="ECO:0000259" key="6">
    <source>
        <dbReference type="PROSITE" id="PS50923"/>
    </source>
</evidence>
<dbReference type="InterPro" id="IPR051487">
    <property type="entry name" value="Ser/Thr_Proteases_Immune/Dev"/>
</dbReference>
<dbReference type="InterPro" id="IPR001314">
    <property type="entry name" value="Peptidase_S1A"/>
</dbReference>
<dbReference type="Gene3D" id="2.40.10.10">
    <property type="entry name" value="Trypsin-like serine proteases"/>
    <property type="match status" value="2"/>
</dbReference>
<dbReference type="InterPro" id="IPR001254">
    <property type="entry name" value="Trypsin_dom"/>
</dbReference>
<feature type="domain" description="Peptidase S1" evidence="5">
    <location>
        <begin position="170"/>
        <end position="431"/>
    </location>
</feature>
<evidence type="ECO:0000256" key="3">
    <source>
        <dbReference type="PROSITE-ProRule" id="PRU00302"/>
    </source>
</evidence>
<dbReference type="SUPFAM" id="SSF50494">
    <property type="entry name" value="Trypsin-like serine proteases"/>
    <property type="match status" value="1"/>
</dbReference>
<gene>
    <name evidence="7" type="ORF">B5V51_5369</name>
</gene>
<reference evidence="7" key="1">
    <citation type="submission" date="2017-09" db="EMBL/GenBank/DDBJ databases">
        <title>Contemporary evolution of a Lepidopteran species, Heliothis virescens, in response to modern agricultural practices.</title>
        <authorList>
            <person name="Fritz M.L."/>
            <person name="Deyonke A.M."/>
            <person name="Papanicolaou A."/>
            <person name="Micinski S."/>
            <person name="Westbrook J."/>
            <person name="Gould F."/>
        </authorList>
    </citation>
    <scope>NUCLEOTIDE SEQUENCE [LARGE SCALE GENOMIC DNA]</scope>
    <source>
        <strain evidence="7">HvINT-</strain>
        <tissue evidence="7">Whole body</tissue>
    </source>
</reference>
<dbReference type="PANTHER" id="PTHR24256">
    <property type="entry name" value="TRYPTASE-RELATED"/>
    <property type="match status" value="1"/>
</dbReference>
<comment type="similarity">
    <text evidence="2">Belongs to the peptidase S1 family. CLIP subfamily.</text>
</comment>
<dbReference type="AlphaFoldDB" id="A0A2A4J979"/>
<keyword evidence="1" id="KW-1015">Disulfide bond</keyword>
<evidence type="ECO:0000313" key="7">
    <source>
        <dbReference type="EMBL" id="PCG68316.1"/>
    </source>
</evidence>
<evidence type="ECO:0000256" key="1">
    <source>
        <dbReference type="ARBA" id="ARBA00023157"/>
    </source>
</evidence>
<protein>
    <recommendedName>
        <fullName evidence="8">Peptidase S1 domain-containing protein</fullName>
    </recommendedName>
</protein>
<feature type="chain" id="PRO_5013285971" description="Peptidase S1 domain-containing protein" evidence="4">
    <location>
        <begin position="24"/>
        <end position="431"/>
    </location>
</feature>
<dbReference type="Gene3D" id="2.10.70.10">
    <property type="entry name" value="Complement Module, domain 1"/>
    <property type="match status" value="1"/>
</dbReference>
<dbReference type="SMART" id="SM00020">
    <property type="entry name" value="Tryp_SPc"/>
    <property type="match status" value="1"/>
</dbReference>
<dbReference type="EMBL" id="NWSH01002430">
    <property type="protein sequence ID" value="PCG68316.1"/>
    <property type="molecule type" value="Genomic_DNA"/>
</dbReference>